<keyword evidence="2" id="KW-1185">Reference proteome</keyword>
<name>A0A318YZ26_ASPNB</name>
<dbReference type="EMBL" id="KZ821445">
    <property type="protein sequence ID" value="PYH39936.1"/>
    <property type="molecule type" value="Genomic_DNA"/>
</dbReference>
<gene>
    <name evidence="1" type="ORF">BO87DRAFT_421032</name>
</gene>
<evidence type="ECO:0000313" key="1">
    <source>
        <dbReference type="EMBL" id="PYH39936.1"/>
    </source>
</evidence>
<reference evidence="1" key="1">
    <citation type="submission" date="2016-12" db="EMBL/GenBank/DDBJ databases">
        <title>The genomes of Aspergillus section Nigri reveals drivers in fungal speciation.</title>
        <authorList>
            <consortium name="DOE Joint Genome Institute"/>
            <person name="Vesth T.C."/>
            <person name="Nybo J."/>
            <person name="Theobald S."/>
            <person name="Brandl J."/>
            <person name="Frisvad J.C."/>
            <person name="Nielsen K.F."/>
            <person name="Lyhne E.K."/>
            <person name="Kogle M.E."/>
            <person name="Kuo A."/>
            <person name="Riley R."/>
            <person name="Clum A."/>
            <person name="Nolan M."/>
            <person name="Lipzen A."/>
            <person name="Salamov A."/>
            <person name="Henrissat B."/>
            <person name="Wiebenga A."/>
            <person name="De Vries R.P."/>
            <person name="Grigoriev I.V."/>
            <person name="Mortensen U.H."/>
            <person name="Andersen M.R."/>
            <person name="Baker S.E."/>
        </authorList>
    </citation>
    <scope>NUCLEOTIDE SEQUENCE [LARGE SCALE GENOMIC DNA]</scope>
    <source>
        <strain evidence="1">CBS 115656</strain>
    </source>
</reference>
<sequence>MEPPNAEHGIRLAIIIAKIFDWAMKLSDKPTMTSAHVVVRHKHHDEDHRFQRGESTEHHR</sequence>
<organism evidence="1 2">
    <name type="scientific">Aspergillus neoniger (strain CBS 115656)</name>
    <dbReference type="NCBI Taxonomy" id="1448310"/>
    <lineage>
        <taxon>Eukaryota</taxon>
        <taxon>Fungi</taxon>
        <taxon>Dikarya</taxon>
        <taxon>Ascomycota</taxon>
        <taxon>Pezizomycotina</taxon>
        <taxon>Eurotiomycetes</taxon>
        <taxon>Eurotiomycetidae</taxon>
        <taxon>Eurotiales</taxon>
        <taxon>Aspergillaceae</taxon>
        <taxon>Aspergillus</taxon>
        <taxon>Aspergillus subgen. Circumdati</taxon>
    </lineage>
</organism>
<proteinExistence type="predicted"/>
<dbReference type="AlphaFoldDB" id="A0A318YZ26"/>
<dbReference type="GeneID" id="37129493"/>
<dbReference type="RefSeq" id="XP_025485414.1">
    <property type="nucleotide sequence ID" value="XM_025627037.1"/>
</dbReference>
<dbReference type="Proteomes" id="UP000247647">
    <property type="component" value="Unassembled WGS sequence"/>
</dbReference>
<accession>A0A318YZ26</accession>
<protein>
    <submittedName>
        <fullName evidence="1">Uncharacterized protein</fullName>
    </submittedName>
</protein>
<evidence type="ECO:0000313" key="2">
    <source>
        <dbReference type="Proteomes" id="UP000247647"/>
    </source>
</evidence>